<name>A0A8J6P1E3_9BACT</name>
<accession>A0A8J6P1E3</accession>
<dbReference type="Gene3D" id="3.40.50.620">
    <property type="entry name" value="HUPs"/>
    <property type="match status" value="2"/>
</dbReference>
<evidence type="ECO:0000259" key="1">
    <source>
        <dbReference type="Pfam" id="PF00582"/>
    </source>
</evidence>
<organism evidence="2 3">
    <name type="scientific">Candidatus Desulfatibia vada</name>
    <dbReference type="NCBI Taxonomy" id="2841696"/>
    <lineage>
        <taxon>Bacteria</taxon>
        <taxon>Pseudomonadati</taxon>
        <taxon>Thermodesulfobacteriota</taxon>
        <taxon>Desulfobacteria</taxon>
        <taxon>Desulfobacterales</taxon>
        <taxon>Desulfobacterales incertae sedis</taxon>
        <taxon>Candidatus Desulfatibia</taxon>
    </lineage>
</organism>
<dbReference type="InterPro" id="IPR006016">
    <property type="entry name" value="UspA"/>
</dbReference>
<dbReference type="AlphaFoldDB" id="A0A8J6P1E3"/>
<dbReference type="SUPFAM" id="SSF52402">
    <property type="entry name" value="Adenine nucleotide alpha hydrolases-like"/>
    <property type="match status" value="2"/>
</dbReference>
<feature type="domain" description="UspA" evidence="1">
    <location>
        <begin position="7"/>
        <end position="159"/>
    </location>
</feature>
<comment type="caution">
    <text evidence="2">The sequence shown here is derived from an EMBL/GenBank/DDBJ whole genome shotgun (WGS) entry which is preliminary data.</text>
</comment>
<dbReference type="Proteomes" id="UP000605201">
    <property type="component" value="Unassembled WGS sequence"/>
</dbReference>
<dbReference type="PANTHER" id="PTHR31964">
    <property type="entry name" value="ADENINE NUCLEOTIDE ALPHA HYDROLASES-LIKE SUPERFAMILY PROTEIN"/>
    <property type="match status" value="1"/>
</dbReference>
<dbReference type="CDD" id="cd00293">
    <property type="entry name" value="USP-like"/>
    <property type="match status" value="2"/>
</dbReference>
<dbReference type="PANTHER" id="PTHR31964:SF113">
    <property type="entry name" value="USPA DOMAIN-CONTAINING PROTEIN"/>
    <property type="match status" value="1"/>
</dbReference>
<protein>
    <submittedName>
        <fullName evidence="2">Universal stress protein</fullName>
    </submittedName>
</protein>
<evidence type="ECO:0000313" key="3">
    <source>
        <dbReference type="Proteomes" id="UP000605201"/>
    </source>
</evidence>
<dbReference type="EMBL" id="JACNIG010000363">
    <property type="protein sequence ID" value="MBC8433974.1"/>
    <property type="molecule type" value="Genomic_DNA"/>
</dbReference>
<sequence>MTVKVTKSIVFPLDGSSSALKSLDYLNLVFGAEKELDVNLFHAVPGVPPFLVEESRKNPDTARQVKELERRNKDMAAKTLSRGKQALLEKGFDEKHIKTIEFHKQAGVARDICAWSENKKVAAIVLCTRGRSRIEAFLMGETANKVLEHSRICPVWMVKGDVRSTGVLIALDNSENALRGVDHAAFMLSGTDCPVTLFYSKRNLFRFFSKEVVEADPELEATWKSVAGREIAPYMQKAKEMLIAAGIEESKITSRMVDGSRSAAADILEAARRFDCGTIVMGRRGSTDVKEYTLGSVSRKVLQDCNNTALWLVA</sequence>
<dbReference type="InterPro" id="IPR014729">
    <property type="entry name" value="Rossmann-like_a/b/a_fold"/>
</dbReference>
<gene>
    <name evidence="2" type="ORF">H8D96_18845</name>
</gene>
<feature type="domain" description="UspA" evidence="1">
    <location>
        <begin position="167"/>
        <end position="306"/>
    </location>
</feature>
<evidence type="ECO:0000313" key="2">
    <source>
        <dbReference type="EMBL" id="MBC8433974.1"/>
    </source>
</evidence>
<dbReference type="Pfam" id="PF00582">
    <property type="entry name" value="Usp"/>
    <property type="match status" value="2"/>
</dbReference>
<proteinExistence type="predicted"/>
<reference evidence="2 3" key="1">
    <citation type="submission" date="2020-08" db="EMBL/GenBank/DDBJ databases">
        <title>Bridging the membrane lipid divide: bacteria of the FCB group superphylum have the potential to synthesize archaeal ether lipids.</title>
        <authorList>
            <person name="Villanueva L."/>
            <person name="Von Meijenfeldt F.A.B."/>
            <person name="Westbye A.B."/>
            <person name="Yadav S."/>
            <person name="Hopmans E.C."/>
            <person name="Dutilh B.E."/>
            <person name="Sinninghe Damste J.S."/>
        </authorList>
    </citation>
    <scope>NUCLEOTIDE SEQUENCE [LARGE SCALE GENOMIC DNA]</scope>
    <source>
        <strain evidence="2">NIOZ-UU17</strain>
    </source>
</reference>